<keyword evidence="2" id="KW-0808">Transferase</keyword>
<reference evidence="4" key="1">
    <citation type="journal article" date="2015" name="Nature">
        <title>Complex archaea that bridge the gap between prokaryotes and eukaryotes.</title>
        <authorList>
            <person name="Spang A."/>
            <person name="Saw J.H."/>
            <person name="Jorgensen S.L."/>
            <person name="Zaremba-Niedzwiedzka K."/>
            <person name="Martijn J."/>
            <person name="Lind A.E."/>
            <person name="van Eijk R."/>
            <person name="Schleper C."/>
            <person name="Guy L."/>
            <person name="Ettema T.J."/>
        </authorList>
    </citation>
    <scope>NUCLEOTIDE SEQUENCE</scope>
</reference>
<proteinExistence type="inferred from homology"/>
<dbReference type="InterPro" id="IPR051159">
    <property type="entry name" value="Hexapeptide_acetyltransf"/>
</dbReference>
<organism evidence="4">
    <name type="scientific">marine sediment metagenome</name>
    <dbReference type="NCBI Taxonomy" id="412755"/>
    <lineage>
        <taxon>unclassified sequences</taxon>
        <taxon>metagenomes</taxon>
        <taxon>ecological metagenomes</taxon>
    </lineage>
</organism>
<protein>
    <recommendedName>
        <fullName evidence="5">Maltose/galactoside acetyltransferase domain-containing protein</fullName>
    </recommendedName>
</protein>
<dbReference type="EMBL" id="LAZR01003330">
    <property type="protein sequence ID" value="KKN19484.1"/>
    <property type="molecule type" value="Genomic_DNA"/>
</dbReference>
<dbReference type="InterPro" id="IPR011004">
    <property type="entry name" value="Trimer_LpxA-like_sf"/>
</dbReference>
<name>A0A0F9NNM2_9ZZZZ</name>
<dbReference type="GO" id="GO:0008374">
    <property type="term" value="F:O-acyltransferase activity"/>
    <property type="evidence" value="ECO:0007669"/>
    <property type="project" value="TreeGrafter"/>
</dbReference>
<gene>
    <name evidence="4" type="ORF">LCGC14_0945250</name>
</gene>
<keyword evidence="3" id="KW-0812">Transmembrane</keyword>
<keyword evidence="3" id="KW-1133">Transmembrane helix</keyword>
<dbReference type="AlphaFoldDB" id="A0A0F9NNM2"/>
<dbReference type="Gene3D" id="2.160.10.10">
    <property type="entry name" value="Hexapeptide repeat proteins"/>
    <property type="match status" value="1"/>
</dbReference>
<comment type="similarity">
    <text evidence="1">Belongs to the transferase hexapeptide repeat family.</text>
</comment>
<dbReference type="InterPro" id="IPR001451">
    <property type="entry name" value="Hexapep"/>
</dbReference>
<comment type="caution">
    <text evidence="4">The sequence shown here is derived from an EMBL/GenBank/DDBJ whole genome shotgun (WGS) entry which is preliminary data.</text>
</comment>
<evidence type="ECO:0000313" key="4">
    <source>
        <dbReference type="EMBL" id="KKN19484.1"/>
    </source>
</evidence>
<evidence type="ECO:0008006" key="5">
    <source>
        <dbReference type="Google" id="ProtNLM"/>
    </source>
</evidence>
<keyword evidence="3" id="KW-0472">Membrane</keyword>
<evidence type="ECO:0000256" key="2">
    <source>
        <dbReference type="ARBA" id="ARBA00022679"/>
    </source>
</evidence>
<dbReference type="PANTHER" id="PTHR23416:SF23">
    <property type="entry name" value="ACETYLTRANSFERASE C18B11.09C-RELATED"/>
    <property type="match status" value="1"/>
</dbReference>
<accession>A0A0F9NNM2</accession>
<evidence type="ECO:0000256" key="3">
    <source>
        <dbReference type="SAM" id="Phobius"/>
    </source>
</evidence>
<dbReference type="Pfam" id="PF00132">
    <property type="entry name" value="Hexapep"/>
    <property type="match status" value="1"/>
</dbReference>
<evidence type="ECO:0000256" key="1">
    <source>
        <dbReference type="ARBA" id="ARBA00007274"/>
    </source>
</evidence>
<dbReference type="SUPFAM" id="SSF51161">
    <property type="entry name" value="Trimeric LpxA-like enzymes"/>
    <property type="match status" value="1"/>
</dbReference>
<sequence length="178" mass="20498">MNENTKEVMEQWGFHGFFGKIIFYFKFLSNWLKFFLAMKIPIPYFRTQLQRQRGVRIGFDVYLGHDVIIDLLYPKMIIIEDFVDIGDRTLIYAHSRGSPPLKKIYPRKIERVRIGKGTWIGNNVMILPGVSIGKYCVIGGSSVVTKDIANFSLAVGSPAKIVRKIDKNSILKLNRKKE</sequence>
<dbReference type="CDD" id="cd04647">
    <property type="entry name" value="LbH_MAT_like"/>
    <property type="match status" value="1"/>
</dbReference>
<feature type="transmembrane region" description="Helical" evidence="3">
    <location>
        <begin position="12"/>
        <end position="32"/>
    </location>
</feature>
<dbReference type="PANTHER" id="PTHR23416">
    <property type="entry name" value="SIALIC ACID SYNTHASE-RELATED"/>
    <property type="match status" value="1"/>
</dbReference>